<accession>A0ABW0REQ6</accession>
<comment type="caution">
    <text evidence="2">The sequence shown here is derived from an EMBL/GenBank/DDBJ whole genome shotgun (WGS) entry which is preliminary data.</text>
</comment>
<gene>
    <name evidence="2" type="ORF">ACFPOH_08575</name>
</gene>
<proteinExistence type="predicted"/>
<evidence type="ECO:0000313" key="2">
    <source>
        <dbReference type="EMBL" id="MFC5541815.1"/>
    </source>
</evidence>
<dbReference type="InterPro" id="IPR015943">
    <property type="entry name" value="WD40/YVTN_repeat-like_dom_sf"/>
</dbReference>
<evidence type="ECO:0000313" key="3">
    <source>
        <dbReference type="Proteomes" id="UP001595978"/>
    </source>
</evidence>
<evidence type="ECO:0000259" key="1">
    <source>
        <dbReference type="Pfam" id="PF13360"/>
    </source>
</evidence>
<protein>
    <submittedName>
        <fullName evidence="2">YncE family protein</fullName>
    </submittedName>
</protein>
<dbReference type="InterPro" id="IPR051200">
    <property type="entry name" value="Host-pathogen_enzymatic-act"/>
</dbReference>
<dbReference type="InterPro" id="IPR002372">
    <property type="entry name" value="PQQ_rpt_dom"/>
</dbReference>
<organism evidence="2 3">
    <name type="scientific">Ureibacillus suwonensis</name>
    <dbReference type="NCBI Taxonomy" id="313007"/>
    <lineage>
        <taxon>Bacteria</taxon>
        <taxon>Bacillati</taxon>
        <taxon>Bacillota</taxon>
        <taxon>Bacilli</taxon>
        <taxon>Bacillales</taxon>
        <taxon>Caryophanaceae</taxon>
        <taxon>Ureibacillus</taxon>
    </lineage>
</organism>
<name>A0ABW0REQ6_9BACL</name>
<sequence length="318" mass="35605">MKKWTALLFLCIIWILQGCNDEHFTSINQHQSFVASVNILEPSIDFFDSKGERIATWEFDKAYTGATLIPYDRIVLYGHELNEVDIYELSTGKLIQSIETGTGTTNAYYDEEENVLFITNSKKNTVASFNEHGKKLGEIRLKDYPMSMDSHQGKLYVVNYKSPVLSVVDIKSMALIDEWPIDKSSTGLLVVEETDTLWVGGHGAGSHPNQKVKVLDLQTGQLVQEIQASHMPVGFTKNGEVVYITNHGSNELYACDVNGNVLWSKEVGANPFSVAAFKDMIIVAGFDDNQIYFLEEDGKVLHKNPTKSGPFQLLVREV</sequence>
<keyword evidence="3" id="KW-1185">Reference proteome</keyword>
<dbReference type="SUPFAM" id="SSF63825">
    <property type="entry name" value="YWTD domain"/>
    <property type="match status" value="1"/>
</dbReference>
<reference evidence="3" key="1">
    <citation type="journal article" date="2019" name="Int. J. Syst. Evol. Microbiol.">
        <title>The Global Catalogue of Microorganisms (GCM) 10K type strain sequencing project: providing services to taxonomists for standard genome sequencing and annotation.</title>
        <authorList>
            <consortium name="The Broad Institute Genomics Platform"/>
            <consortium name="The Broad Institute Genome Sequencing Center for Infectious Disease"/>
            <person name="Wu L."/>
            <person name="Ma J."/>
        </authorList>
    </citation>
    <scope>NUCLEOTIDE SEQUENCE [LARGE SCALE GENOMIC DNA]</scope>
    <source>
        <strain evidence="3">CCUG 56331</strain>
    </source>
</reference>
<dbReference type="PANTHER" id="PTHR47197:SF3">
    <property type="entry name" value="DIHYDRO-HEME D1 DEHYDROGENASE"/>
    <property type="match status" value="1"/>
</dbReference>
<dbReference type="EMBL" id="JBHSNQ010000074">
    <property type="protein sequence ID" value="MFC5541815.1"/>
    <property type="molecule type" value="Genomic_DNA"/>
</dbReference>
<dbReference type="Gene3D" id="2.130.10.10">
    <property type="entry name" value="YVTN repeat-like/Quinoprotein amine dehydrogenase"/>
    <property type="match status" value="1"/>
</dbReference>
<dbReference type="Pfam" id="PF13360">
    <property type="entry name" value="PQQ_2"/>
    <property type="match status" value="1"/>
</dbReference>
<dbReference type="PANTHER" id="PTHR47197">
    <property type="entry name" value="PROTEIN NIRF"/>
    <property type="match status" value="1"/>
</dbReference>
<dbReference type="PROSITE" id="PS51257">
    <property type="entry name" value="PROKAR_LIPOPROTEIN"/>
    <property type="match status" value="1"/>
</dbReference>
<feature type="domain" description="Pyrrolo-quinoline quinone repeat" evidence="1">
    <location>
        <begin position="209"/>
        <end position="305"/>
    </location>
</feature>
<dbReference type="Proteomes" id="UP001595978">
    <property type="component" value="Unassembled WGS sequence"/>
</dbReference>
<dbReference type="RefSeq" id="WP_342581779.1">
    <property type="nucleotide sequence ID" value="NZ_JBHSNQ010000074.1"/>
</dbReference>